<dbReference type="FunCoup" id="A0A1B1YU43">
    <property type="interactions" value="297"/>
</dbReference>
<dbReference type="CDD" id="cd07984">
    <property type="entry name" value="LPLAT_LABLAT-like"/>
    <property type="match status" value="1"/>
</dbReference>
<evidence type="ECO:0000256" key="4">
    <source>
        <dbReference type="ARBA" id="ARBA00022679"/>
    </source>
</evidence>
<dbReference type="EMBL" id="CP014671">
    <property type="protein sequence ID" value="ANX04390.1"/>
    <property type="molecule type" value="Genomic_DNA"/>
</dbReference>
<keyword evidence="6" id="KW-0012">Acyltransferase</keyword>
<name>A0A1B1YU43_9GAMM</name>
<proteinExistence type="predicted"/>
<dbReference type="InParanoid" id="A0A1B1YU43"/>
<dbReference type="KEGG" id="gbi:PG2T_09505"/>
<sequence length="300" mass="33583">MQRLLFWSLVGVIRAMPNPAALRRWCLLMAAAMRPFGGGWRRLVRRNLRLVYGDTLSVAQRRAIVRGVFEHSARGFGELFWEPQRHGLSIADWCQVEGLQHLDAALAAGKGVLLATAHLGGWTLLPRYLNERGHATGSLLRLPSNPVAHAAEADAVTRMGLTFYNTPLSREHAHACLKLLRGNGILFIVADRRSADVKVDFLGHPAWCATGTASLHLRTGAAIVPACALRVGDGFRLVFEPALTPVPSGDRKADELAITAELHRIFGGWVRQHPEQWMWNHNRWRPRRSEMKEGRHEHRP</sequence>
<dbReference type="STRING" id="1810504.PG2T_09505"/>
<keyword evidence="8" id="KW-1185">Reference proteome</keyword>
<organism evidence="7 8">
    <name type="scientific">Immundisolibacter cernigliae</name>
    <dbReference type="NCBI Taxonomy" id="1810504"/>
    <lineage>
        <taxon>Bacteria</taxon>
        <taxon>Pseudomonadati</taxon>
        <taxon>Pseudomonadota</taxon>
        <taxon>Gammaproteobacteria</taxon>
        <taxon>Immundisolibacterales</taxon>
        <taxon>Immundisolibacteraceae</taxon>
        <taxon>Immundisolibacter</taxon>
    </lineage>
</organism>
<reference evidence="8" key="1">
    <citation type="submission" date="2016-03" db="EMBL/GenBank/DDBJ databases">
        <title>Complete genome sequence of Solimmundus cernigliae, representing a novel lineage of polycyclic aromatic hydrocarbon degraders within the Gammaproteobacteria.</title>
        <authorList>
            <person name="Singleton D.R."/>
            <person name="Dickey A.N."/>
            <person name="Scholl E.H."/>
            <person name="Wright F.A."/>
            <person name="Aitken M.D."/>
        </authorList>
    </citation>
    <scope>NUCLEOTIDE SEQUENCE [LARGE SCALE GENOMIC DNA]</scope>
    <source>
        <strain evidence="8">TR3.2</strain>
    </source>
</reference>
<keyword evidence="4" id="KW-0808">Transferase</keyword>
<dbReference type="GO" id="GO:0009247">
    <property type="term" value="P:glycolipid biosynthetic process"/>
    <property type="evidence" value="ECO:0007669"/>
    <property type="project" value="UniProtKB-ARBA"/>
</dbReference>
<keyword evidence="2" id="KW-1003">Cell membrane</keyword>
<keyword evidence="3" id="KW-0997">Cell inner membrane</keyword>
<dbReference type="PANTHER" id="PTHR30606:SF10">
    <property type="entry name" value="PHOSPHATIDYLINOSITOL MANNOSIDE ACYLTRANSFERASE"/>
    <property type="match status" value="1"/>
</dbReference>
<evidence type="ECO:0000256" key="2">
    <source>
        <dbReference type="ARBA" id="ARBA00022475"/>
    </source>
</evidence>
<keyword evidence="5" id="KW-0472">Membrane</keyword>
<accession>A0A1B1YU43</accession>
<dbReference type="InterPro" id="IPR004960">
    <property type="entry name" value="LipA_acyltrans"/>
</dbReference>
<dbReference type="PANTHER" id="PTHR30606">
    <property type="entry name" value="LIPID A BIOSYNTHESIS LAUROYL ACYLTRANSFERASE"/>
    <property type="match status" value="1"/>
</dbReference>
<evidence type="ECO:0000256" key="6">
    <source>
        <dbReference type="ARBA" id="ARBA00023315"/>
    </source>
</evidence>
<evidence type="ECO:0000313" key="8">
    <source>
        <dbReference type="Proteomes" id="UP000092952"/>
    </source>
</evidence>
<dbReference type="Pfam" id="PF03279">
    <property type="entry name" value="Lip_A_acyltrans"/>
    <property type="match status" value="1"/>
</dbReference>
<evidence type="ECO:0000256" key="1">
    <source>
        <dbReference type="ARBA" id="ARBA00004533"/>
    </source>
</evidence>
<dbReference type="Proteomes" id="UP000092952">
    <property type="component" value="Chromosome"/>
</dbReference>
<dbReference type="GO" id="GO:0016746">
    <property type="term" value="F:acyltransferase activity"/>
    <property type="evidence" value="ECO:0007669"/>
    <property type="project" value="UniProtKB-KW"/>
</dbReference>
<dbReference type="GO" id="GO:0005886">
    <property type="term" value="C:plasma membrane"/>
    <property type="evidence" value="ECO:0007669"/>
    <property type="project" value="UniProtKB-SubCell"/>
</dbReference>
<dbReference type="AlphaFoldDB" id="A0A1B1YU43"/>
<gene>
    <name evidence="7" type="ORF">PG2T_09505</name>
</gene>
<protein>
    <recommendedName>
        <fullName evidence="9">Lipid A biosynthesis acyltransferase</fullName>
    </recommendedName>
</protein>
<evidence type="ECO:0000256" key="5">
    <source>
        <dbReference type="ARBA" id="ARBA00023136"/>
    </source>
</evidence>
<comment type="subcellular location">
    <subcellularLocation>
        <location evidence="1">Cell inner membrane</location>
    </subcellularLocation>
</comment>
<evidence type="ECO:0008006" key="9">
    <source>
        <dbReference type="Google" id="ProtNLM"/>
    </source>
</evidence>
<evidence type="ECO:0000256" key="3">
    <source>
        <dbReference type="ARBA" id="ARBA00022519"/>
    </source>
</evidence>
<evidence type="ECO:0000313" key="7">
    <source>
        <dbReference type="EMBL" id="ANX04390.1"/>
    </source>
</evidence>
<dbReference type="OrthoDB" id="9803456at2"/>